<accession>A0AAD7N637</accession>
<dbReference type="EMBL" id="JARJLG010000091">
    <property type="protein sequence ID" value="KAJ7748216.1"/>
    <property type="molecule type" value="Genomic_DNA"/>
</dbReference>
<feature type="region of interest" description="Disordered" evidence="1">
    <location>
        <begin position="1"/>
        <end position="28"/>
    </location>
</feature>
<dbReference type="AlphaFoldDB" id="A0AAD7N637"/>
<comment type="caution">
    <text evidence="3">The sequence shown here is derived from an EMBL/GenBank/DDBJ whole genome shotgun (WGS) entry which is preliminary data.</text>
</comment>
<sequence length="262" mass="28151">MATATTQNISTSATSAVSSPSSTCNLGASACPTPSPGTLYLFTFLATVVLLTLVTGTIVVRSMYLRRRHRLLVASGRWVPPAPPRPKGEVDLKQKPRIFDAYLGESASEFDWESVPPFSATSASTPTPSKPPQSASQPQVNSAMPSFQMTTQFNPIRNIPWSRRIAPHTSINILAAPQHEPEVIPLLEMSPSKRRVSVQYIIAMPCQTAPLRKSESEGDEAPELPFLEFGIAEVDVSGAGDELSLFGESQGKPSGEVDSSLL</sequence>
<keyword evidence="4" id="KW-1185">Reference proteome</keyword>
<keyword evidence="2" id="KW-0812">Transmembrane</keyword>
<protein>
    <submittedName>
        <fullName evidence="3">Uncharacterized protein</fullName>
    </submittedName>
</protein>
<feature type="transmembrane region" description="Helical" evidence="2">
    <location>
        <begin position="39"/>
        <end position="60"/>
    </location>
</feature>
<feature type="compositionally biased region" description="Low complexity" evidence="1">
    <location>
        <begin position="10"/>
        <end position="23"/>
    </location>
</feature>
<organism evidence="3 4">
    <name type="scientific">Mycena maculata</name>
    <dbReference type="NCBI Taxonomy" id="230809"/>
    <lineage>
        <taxon>Eukaryota</taxon>
        <taxon>Fungi</taxon>
        <taxon>Dikarya</taxon>
        <taxon>Basidiomycota</taxon>
        <taxon>Agaricomycotina</taxon>
        <taxon>Agaricomycetes</taxon>
        <taxon>Agaricomycetidae</taxon>
        <taxon>Agaricales</taxon>
        <taxon>Marasmiineae</taxon>
        <taxon>Mycenaceae</taxon>
        <taxon>Mycena</taxon>
    </lineage>
</organism>
<feature type="compositionally biased region" description="Low complexity" evidence="1">
    <location>
        <begin position="117"/>
        <end position="139"/>
    </location>
</feature>
<feature type="region of interest" description="Disordered" evidence="1">
    <location>
        <begin position="117"/>
        <end position="143"/>
    </location>
</feature>
<feature type="non-terminal residue" evidence="3">
    <location>
        <position position="1"/>
    </location>
</feature>
<keyword evidence="2" id="KW-1133">Transmembrane helix</keyword>
<dbReference type="Proteomes" id="UP001215280">
    <property type="component" value="Unassembled WGS sequence"/>
</dbReference>
<evidence type="ECO:0000313" key="4">
    <source>
        <dbReference type="Proteomes" id="UP001215280"/>
    </source>
</evidence>
<feature type="region of interest" description="Disordered" evidence="1">
    <location>
        <begin position="242"/>
        <end position="262"/>
    </location>
</feature>
<evidence type="ECO:0000313" key="3">
    <source>
        <dbReference type="EMBL" id="KAJ7748216.1"/>
    </source>
</evidence>
<gene>
    <name evidence="3" type="ORF">DFH07DRAFT_830448</name>
</gene>
<keyword evidence="2" id="KW-0472">Membrane</keyword>
<name>A0AAD7N637_9AGAR</name>
<reference evidence="3" key="1">
    <citation type="submission" date="2023-03" db="EMBL/GenBank/DDBJ databases">
        <title>Massive genome expansion in bonnet fungi (Mycena s.s.) driven by repeated elements and novel gene families across ecological guilds.</title>
        <authorList>
            <consortium name="Lawrence Berkeley National Laboratory"/>
            <person name="Harder C.B."/>
            <person name="Miyauchi S."/>
            <person name="Viragh M."/>
            <person name="Kuo A."/>
            <person name="Thoen E."/>
            <person name="Andreopoulos B."/>
            <person name="Lu D."/>
            <person name="Skrede I."/>
            <person name="Drula E."/>
            <person name="Henrissat B."/>
            <person name="Morin E."/>
            <person name="Kohler A."/>
            <person name="Barry K."/>
            <person name="LaButti K."/>
            <person name="Morin E."/>
            <person name="Salamov A."/>
            <person name="Lipzen A."/>
            <person name="Mereny Z."/>
            <person name="Hegedus B."/>
            <person name="Baldrian P."/>
            <person name="Stursova M."/>
            <person name="Weitz H."/>
            <person name="Taylor A."/>
            <person name="Grigoriev I.V."/>
            <person name="Nagy L.G."/>
            <person name="Martin F."/>
            <person name="Kauserud H."/>
        </authorList>
    </citation>
    <scope>NUCLEOTIDE SEQUENCE</scope>
    <source>
        <strain evidence="3">CBHHK188m</strain>
    </source>
</reference>
<evidence type="ECO:0000256" key="1">
    <source>
        <dbReference type="SAM" id="MobiDB-lite"/>
    </source>
</evidence>
<evidence type="ECO:0000256" key="2">
    <source>
        <dbReference type="SAM" id="Phobius"/>
    </source>
</evidence>
<proteinExistence type="predicted"/>